<evidence type="ECO:0000313" key="2">
    <source>
        <dbReference type="EMBL" id="BCA93834.1"/>
    </source>
</evidence>
<organism evidence="2 3">
    <name type="scientific">Legionella antarctica</name>
    <dbReference type="NCBI Taxonomy" id="2708020"/>
    <lineage>
        <taxon>Bacteria</taxon>
        <taxon>Pseudomonadati</taxon>
        <taxon>Pseudomonadota</taxon>
        <taxon>Gammaproteobacteria</taxon>
        <taxon>Legionellales</taxon>
        <taxon>Legionellaceae</taxon>
        <taxon>Legionella</taxon>
    </lineage>
</organism>
<protein>
    <recommendedName>
        <fullName evidence="1">Solute-binding protein family 3/N-terminal domain-containing protein</fullName>
    </recommendedName>
</protein>
<dbReference type="RefSeq" id="WP_226905535.1">
    <property type="nucleotide sequence ID" value="NZ_AP022839.1"/>
</dbReference>
<dbReference type="AlphaFoldDB" id="A0A6F8SZH4"/>
<proteinExistence type="predicted"/>
<dbReference type="KEGG" id="lant:TUM19329_01950"/>
<dbReference type="InterPro" id="IPR001638">
    <property type="entry name" value="Solute-binding_3/MltF_N"/>
</dbReference>
<feature type="domain" description="Solute-binding protein family 3/N-terminal" evidence="1">
    <location>
        <begin position="6"/>
        <end position="81"/>
    </location>
</feature>
<keyword evidence="3" id="KW-1185">Reference proteome</keyword>
<dbReference type="Gene3D" id="3.40.190.10">
    <property type="entry name" value="Periplasmic binding protein-like II"/>
    <property type="match status" value="2"/>
</dbReference>
<dbReference type="Proteomes" id="UP000502894">
    <property type="component" value="Chromosome"/>
</dbReference>
<evidence type="ECO:0000313" key="3">
    <source>
        <dbReference type="Proteomes" id="UP000502894"/>
    </source>
</evidence>
<dbReference type="SUPFAM" id="SSF53850">
    <property type="entry name" value="Periplasmic binding protein-like II"/>
    <property type="match status" value="1"/>
</dbReference>
<dbReference type="Pfam" id="PF00497">
    <property type="entry name" value="SBP_bac_3"/>
    <property type="match status" value="1"/>
</dbReference>
<sequence>MSRLRVDFSHGWLKSITSLATLSVNNAIQQFKLVGQKILMGEGYGIMALKSNALLIQQINKSLLDMEADGTYLKIYNQYFSNL</sequence>
<evidence type="ECO:0000259" key="1">
    <source>
        <dbReference type="Pfam" id="PF00497"/>
    </source>
</evidence>
<name>A0A6F8SZH4_9GAMM</name>
<accession>A0A6F8SZH4</accession>
<gene>
    <name evidence="2" type="ORF">TUM19329_01950</name>
</gene>
<dbReference type="EMBL" id="AP022839">
    <property type="protein sequence ID" value="BCA93834.1"/>
    <property type="molecule type" value="Genomic_DNA"/>
</dbReference>
<reference evidence="2" key="1">
    <citation type="journal article" date="2020" name="Microbiol. Resour. Announc.">
        <title>Complete Genome Sequence of Novel Psychrotolerant Legionella Strain TUM19329, Isolated from Antarctic Lake Sediment.</title>
        <authorList>
            <person name="Shimada S."/>
            <person name="Nakai R."/>
            <person name="Aoki K."/>
            <person name="Shimoeda N."/>
            <person name="Ohno G."/>
            <person name="Miyazaki Y."/>
            <person name="Kudoh S."/>
            <person name="Imura S."/>
            <person name="Watanabe K."/>
            <person name="Ishii Y."/>
            <person name="Tateda K."/>
        </authorList>
    </citation>
    <scope>NUCLEOTIDE SEQUENCE [LARGE SCALE GENOMIC DNA]</scope>
    <source>
        <strain evidence="2">TUM19329</strain>
    </source>
</reference>